<evidence type="ECO:0000313" key="2">
    <source>
        <dbReference type="Proteomes" id="UP001500459"/>
    </source>
</evidence>
<sequence length="378" mass="42100">MDTDNFEKGSFAYDKAFLKKQDTNLIILKRGSAEVIVSPKFQAKVFTSTVNGNKGKTLGWVNYDAFGKQDAHMNAYGGENRCWLGPEGNIFSLFFKPEIEMTFENWKTPSPIDSEPWDIKSKNTTSVTLTKQMLLTNYANSDFNIKVEREISILNKNDMEKLLSVSVKNVEAVAYQTKNSIENSGDNAWTETTGAPCIWILDMFPPSEKTTVVIPYNLQTEGNVATTDYFGQIPKDRIKLEDGILYFKADGKSRGKLGINPVRALNTAGSYDAINHILTITIFDIDPSATYLNQEWKLEGDPLIGDAMNAYNDGPLEDGKQMGPFYEIESVSPAAFLRPGEILTHNHTVFHFIGTTKELTKISQSALGVSLTQIINAL</sequence>
<name>A0ABP6UPA1_9FLAO</name>
<proteinExistence type="predicted"/>
<gene>
    <name evidence="1" type="ORF">GCM10022393_31530</name>
</gene>
<dbReference type="Pfam" id="PF20583">
    <property type="entry name" value="DUF6786"/>
    <property type="match status" value="1"/>
</dbReference>
<reference evidence="2" key="1">
    <citation type="journal article" date="2019" name="Int. J. Syst. Evol. Microbiol.">
        <title>The Global Catalogue of Microorganisms (GCM) 10K type strain sequencing project: providing services to taxonomists for standard genome sequencing and annotation.</title>
        <authorList>
            <consortium name="The Broad Institute Genomics Platform"/>
            <consortium name="The Broad Institute Genome Sequencing Center for Infectious Disease"/>
            <person name="Wu L."/>
            <person name="Ma J."/>
        </authorList>
    </citation>
    <scope>NUCLEOTIDE SEQUENCE [LARGE SCALE GENOMIC DNA]</scope>
    <source>
        <strain evidence="2">JCM 17106</strain>
    </source>
</reference>
<dbReference type="InterPro" id="IPR046713">
    <property type="entry name" value="DUF6786"/>
</dbReference>
<evidence type="ECO:0000313" key="1">
    <source>
        <dbReference type="EMBL" id="GAA3515236.1"/>
    </source>
</evidence>
<dbReference type="EMBL" id="BAABCW010000014">
    <property type="protein sequence ID" value="GAA3515236.1"/>
    <property type="molecule type" value="Genomic_DNA"/>
</dbReference>
<organism evidence="1 2">
    <name type="scientific">Aquimarina addita</name>
    <dbReference type="NCBI Taxonomy" id="870485"/>
    <lineage>
        <taxon>Bacteria</taxon>
        <taxon>Pseudomonadati</taxon>
        <taxon>Bacteroidota</taxon>
        <taxon>Flavobacteriia</taxon>
        <taxon>Flavobacteriales</taxon>
        <taxon>Flavobacteriaceae</taxon>
        <taxon>Aquimarina</taxon>
    </lineage>
</organism>
<protein>
    <submittedName>
        <fullName evidence="1">Uncharacterized protein</fullName>
    </submittedName>
</protein>
<comment type="caution">
    <text evidence="1">The sequence shown here is derived from an EMBL/GenBank/DDBJ whole genome shotgun (WGS) entry which is preliminary data.</text>
</comment>
<keyword evidence="2" id="KW-1185">Reference proteome</keyword>
<accession>A0ABP6UPA1</accession>
<dbReference type="Proteomes" id="UP001500459">
    <property type="component" value="Unassembled WGS sequence"/>
</dbReference>